<accession>A0A840Y6D0</accession>
<sequence>MPGGRGSGPRPPPIGVAGSARASPIPQVAAMEPRARRPPPPRPQGHRRGNGHAPGTDYDTPKRGMRFRLEKRLELR</sequence>
<evidence type="ECO:0000313" key="2">
    <source>
        <dbReference type="EMBL" id="MBB5689643.1"/>
    </source>
</evidence>
<keyword evidence="3" id="KW-1185">Reference proteome</keyword>
<name>A0A840Y6D0_9PROT</name>
<organism evidence="2 3">
    <name type="scientific">Neoroseomonas alkaliterrae</name>
    <dbReference type="NCBI Taxonomy" id="1452450"/>
    <lineage>
        <taxon>Bacteria</taxon>
        <taxon>Pseudomonadati</taxon>
        <taxon>Pseudomonadota</taxon>
        <taxon>Alphaproteobacteria</taxon>
        <taxon>Acetobacterales</taxon>
        <taxon>Acetobacteraceae</taxon>
        <taxon>Neoroseomonas</taxon>
    </lineage>
</organism>
<feature type="region of interest" description="Disordered" evidence="1">
    <location>
        <begin position="1"/>
        <end position="76"/>
    </location>
</feature>
<evidence type="ECO:0000256" key="1">
    <source>
        <dbReference type="SAM" id="MobiDB-lite"/>
    </source>
</evidence>
<dbReference type="AlphaFoldDB" id="A0A840Y6D0"/>
<comment type="caution">
    <text evidence="2">The sequence shown here is derived from an EMBL/GenBank/DDBJ whole genome shotgun (WGS) entry which is preliminary data.</text>
</comment>
<feature type="compositionally biased region" description="Basic and acidic residues" evidence="1">
    <location>
        <begin position="59"/>
        <end position="76"/>
    </location>
</feature>
<dbReference type="EMBL" id="JACIJE010000004">
    <property type="protein sequence ID" value="MBB5689643.1"/>
    <property type="molecule type" value="Genomic_DNA"/>
</dbReference>
<gene>
    <name evidence="2" type="ORF">FHS88_001768</name>
</gene>
<proteinExistence type="predicted"/>
<reference evidence="2 3" key="1">
    <citation type="submission" date="2020-08" db="EMBL/GenBank/DDBJ databases">
        <title>Genomic Encyclopedia of Type Strains, Phase IV (KMG-IV): sequencing the most valuable type-strain genomes for metagenomic binning, comparative biology and taxonomic classification.</title>
        <authorList>
            <person name="Goeker M."/>
        </authorList>
    </citation>
    <scope>NUCLEOTIDE SEQUENCE [LARGE SCALE GENOMIC DNA]</scope>
    <source>
        <strain evidence="2 3">DSM 25895</strain>
    </source>
</reference>
<dbReference type="Proteomes" id="UP000562254">
    <property type="component" value="Unassembled WGS sequence"/>
</dbReference>
<protein>
    <submittedName>
        <fullName evidence="2">Uncharacterized protein</fullName>
    </submittedName>
</protein>
<evidence type="ECO:0000313" key="3">
    <source>
        <dbReference type="Proteomes" id="UP000562254"/>
    </source>
</evidence>
<feature type="compositionally biased region" description="Basic residues" evidence="1">
    <location>
        <begin position="36"/>
        <end position="50"/>
    </location>
</feature>